<accession>A0A2S4GK07</accession>
<dbReference type="EMBL" id="CP035945">
    <property type="protein sequence ID" value="QBE94859.1"/>
    <property type="molecule type" value="Genomic_DNA"/>
</dbReference>
<organism evidence="1 2">
    <name type="scientific">Blautia producta</name>
    <dbReference type="NCBI Taxonomy" id="33035"/>
    <lineage>
        <taxon>Bacteria</taxon>
        <taxon>Bacillati</taxon>
        <taxon>Bacillota</taxon>
        <taxon>Clostridia</taxon>
        <taxon>Lachnospirales</taxon>
        <taxon>Lachnospiraceae</taxon>
        <taxon>Blautia</taxon>
    </lineage>
</organism>
<sequence>MKENLLDRLARESGTAMLSDLHGYISRGKIYDAVCGISSEEYSLKEWEEAAGYILGGKTPYFQSARAARRYLCNCLSRV</sequence>
<proteinExistence type="predicted"/>
<dbReference type="RefSeq" id="WP_103732485.1">
    <property type="nucleotide sequence ID" value="NZ_CP035945.1"/>
</dbReference>
<dbReference type="KEGG" id="bpro:PMF13cell1_00352"/>
<evidence type="ECO:0000313" key="2">
    <source>
        <dbReference type="Proteomes" id="UP000289794"/>
    </source>
</evidence>
<gene>
    <name evidence="1" type="ORF">PMF13cell1_00352</name>
</gene>
<reference evidence="1 2" key="1">
    <citation type="submission" date="2019-01" db="EMBL/GenBank/DDBJ databases">
        <title>PMF-metabolizing Aryl O-demethylase.</title>
        <authorList>
            <person name="Kim M."/>
        </authorList>
    </citation>
    <scope>NUCLEOTIDE SEQUENCE [LARGE SCALE GENOMIC DNA]</scope>
    <source>
        <strain evidence="1 2">PMF1</strain>
    </source>
</reference>
<dbReference type="AlphaFoldDB" id="A0A2S4GK07"/>
<name>A0A2S4GK07_9FIRM</name>
<protein>
    <submittedName>
        <fullName evidence="1">Uncharacterized protein</fullName>
    </submittedName>
</protein>
<dbReference type="OrthoDB" id="1974819at2"/>
<evidence type="ECO:0000313" key="1">
    <source>
        <dbReference type="EMBL" id="QBE94859.1"/>
    </source>
</evidence>
<dbReference type="Proteomes" id="UP000289794">
    <property type="component" value="Chromosome"/>
</dbReference>